<evidence type="ECO:0000313" key="2">
    <source>
        <dbReference type="Proteomes" id="UP000015453"/>
    </source>
</evidence>
<protein>
    <submittedName>
        <fullName evidence="1">Uncharacterized protein</fullName>
    </submittedName>
</protein>
<dbReference type="EMBL" id="AUSU01000008">
    <property type="protein sequence ID" value="EPS74721.1"/>
    <property type="molecule type" value="Genomic_DNA"/>
</dbReference>
<gene>
    <name evidence="1" type="ORF">M569_00046</name>
</gene>
<accession>S8DB32</accession>
<name>S8DB32_9LAMI</name>
<dbReference type="Proteomes" id="UP000015453">
    <property type="component" value="Unassembled WGS sequence"/>
</dbReference>
<feature type="non-terminal residue" evidence="1">
    <location>
        <position position="61"/>
    </location>
</feature>
<feature type="non-terminal residue" evidence="1">
    <location>
        <position position="1"/>
    </location>
</feature>
<proteinExistence type="predicted"/>
<keyword evidence="2" id="KW-1185">Reference proteome</keyword>
<sequence>WLAYLHAHSHLSVIVFPCKLACNILGDDISIADSKVYCDALETFKVQVSLPVSEIGCAEFA</sequence>
<organism evidence="1 2">
    <name type="scientific">Genlisea aurea</name>
    <dbReference type="NCBI Taxonomy" id="192259"/>
    <lineage>
        <taxon>Eukaryota</taxon>
        <taxon>Viridiplantae</taxon>
        <taxon>Streptophyta</taxon>
        <taxon>Embryophyta</taxon>
        <taxon>Tracheophyta</taxon>
        <taxon>Spermatophyta</taxon>
        <taxon>Magnoliopsida</taxon>
        <taxon>eudicotyledons</taxon>
        <taxon>Gunneridae</taxon>
        <taxon>Pentapetalae</taxon>
        <taxon>asterids</taxon>
        <taxon>lamiids</taxon>
        <taxon>Lamiales</taxon>
        <taxon>Lentibulariaceae</taxon>
        <taxon>Genlisea</taxon>
    </lineage>
</organism>
<evidence type="ECO:0000313" key="1">
    <source>
        <dbReference type="EMBL" id="EPS74721.1"/>
    </source>
</evidence>
<reference evidence="1 2" key="1">
    <citation type="journal article" date="2013" name="BMC Genomics">
        <title>The miniature genome of a carnivorous plant Genlisea aurea contains a low number of genes and short non-coding sequences.</title>
        <authorList>
            <person name="Leushkin E.V."/>
            <person name="Sutormin R.A."/>
            <person name="Nabieva E.R."/>
            <person name="Penin A.A."/>
            <person name="Kondrashov A.S."/>
            <person name="Logacheva M.D."/>
        </authorList>
    </citation>
    <scope>NUCLEOTIDE SEQUENCE [LARGE SCALE GENOMIC DNA]</scope>
</reference>
<dbReference type="AlphaFoldDB" id="S8DB32"/>
<comment type="caution">
    <text evidence="1">The sequence shown here is derived from an EMBL/GenBank/DDBJ whole genome shotgun (WGS) entry which is preliminary data.</text>
</comment>